<evidence type="ECO:0000313" key="8">
    <source>
        <dbReference type="Proteomes" id="UP000079169"/>
    </source>
</evidence>
<dbReference type="STRING" id="121845.A0A1S3DSB1"/>
<dbReference type="OMA" id="MERLACC"/>
<keyword evidence="4" id="KW-0460">Magnesium</keyword>
<comment type="subcellular location">
    <subcellularLocation>
        <location evidence="2">Peroxisome</location>
    </subcellularLocation>
</comment>
<evidence type="ECO:0000256" key="5">
    <source>
        <dbReference type="ARBA" id="ARBA00023140"/>
    </source>
</evidence>
<comment type="similarity">
    <text evidence="3">Belongs to the ATP-dependent AMP-binding enzyme family.</text>
</comment>
<protein>
    <submittedName>
        <fullName evidence="9">Probable 4-coumarate--CoA ligase 3</fullName>
    </submittedName>
</protein>
<sequence length="104" mass="11515">FKLSEKFIPSIEQVIMGLVPFFHGYGLLLMLQALCMNNKLVVLPHFDGHLFLSSIEKYRVTLLPAVPPLVVFLAKSPLVDQYDLSSLTNIRCGAAPVGKSTLDQ</sequence>
<dbReference type="RefSeq" id="XP_008486702.1">
    <property type="nucleotide sequence ID" value="XM_008488480.1"/>
</dbReference>
<proteinExistence type="inferred from homology"/>
<feature type="domain" description="AMP-dependent synthetase/ligase" evidence="7">
    <location>
        <begin position="12"/>
        <end position="103"/>
    </location>
</feature>
<keyword evidence="5" id="KW-0576">Peroxisome</keyword>
<keyword evidence="9" id="KW-0436">Ligase</keyword>
<keyword evidence="6" id="KW-0812">Transmembrane</keyword>
<evidence type="ECO:0000313" key="9">
    <source>
        <dbReference type="RefSeq" id="XP_008486702.1"/>
    </source>
</evidence>
<reference evidence="9" key="1">
    <citation type="submission" date="2025-08" db="UniProtKB">
        <authorList>
            <consortium name="RefSeq"/>
        </authorList>
    </citation>
    <scope>IDENTIFICATION</scope>
</reference>
<gene>
    <name evidence="9" type="primary">LOC103523438</name>
</gene>
<dbReference type="PaxDb" id="121845-A0A1S3DSB1"/>
<dbReference type="GO" id="GO:0005777">
    <property type="term" value="C:peroxisome"/>
    <property type="evidence" value="ECO:0007669"/>
    <property type="project" value="UniProtKB-SubCell"/>
</dbReference>
<name>A0A1S3DSB1_DIACI</name>
<evidence type="ECO:0000256" key="1">
    <source>
        <dbReference type="ARBA" id="ARBA00001946"/>
    </source>
</evidence>
<dbReference type="GO" id="GO:0016405">
    <property type="term" value="F:CoA-ligase activity"/>
    <property type="evidence" value="ECO:0007669"/>
    <property type="project" value="TreeGrafter"/>
</dbReference>
<dbReference type="Pfam" id="PF00501">
    <property type="entry name" value="AMP-binding"/>
    <property type="match status" value="1"/>
</dbReference>
<keyword evidence="6" id="KW-1133">Transmembrane helix</keyword>
<keyword evidence="8" id="KW-1185">Reference proteome</keyword>
<dbReference type="GeneID" id="103523438"/>
<dbReference type="SUPFAM" id="SSF56801">
    <property type="entry name" value="Acetyl-CoA synthetase-like"/>
    <property type="match status" value="1"/>
</dbReference>
<evidence type="ECO:0000256" key="4">
    <source>
        <dbReference type="ARBA" id="ARBA00022842"/>
    </source>
</evidence>
<evidence type="ECO:0000256" key="3">
    <source>
        <dbReference type="ARBA" id="ARBA00006432"/>
    </source>
</evidence>
<feature type="transmembrane region" description="Helical" evidence="6">
    <location>
        <begin position="14"/>
        <end position="35"/>
    </location>
</feature>
<feature type="non-terminal residue" evidence="9">
    <location>
        <position position="1"/>
    </location>
</feature>
<evidence type="ECO:0000256" key="2">
    <source>
        <dbReference type="ARBA" id="ARBA00004275"/>
    </source>
</evidence>
<organism evidence="8 9">
    <name type="scientific">Diaphorina citri</name>
    <name type="common">Asian citrus psyllid</name>
    <dbReference type="NCBI Taxonomy" id="121845"/>
    <lineage>
        <taxon>Eukaryota</taxon>
        <taxon>Metazoa</taxon>
        <taxon>Ecdysozoa</taxon>
        <taxon>Arthropoda</taxon>
        <taxon>Hexapoda</taxon>
        <taxon>Insecta</taxon>
        <taxon>Pterygota</taxon>
        <taxon>Neoptera</taxon>
        <taxon>Paraneoptera</taxon>
        <taxon>Hemiptera</taxon>
        <taxon>Sternorrhyncha</taxon>
        <taxon>Psylloidea</taxon>
        <taxon>Psyllidae</taxon>
        <taxon>Diaphorininae</taxon>
        <taxon>Diaphorina</taxon>
    </lineage>
</organism>
<dbReference type="Gene3D" id="3.40.50.980">
    <property type="match status" value="1"/>
</dbReference>
<dbReference type="PANTHER" id="PTHR24096">
    <property type="entry name" value="LONG-CHAIN-FATTY-ACID--COA LIGASE"/>
    <property type="match status" value="1"/>
</dbReference>
<accession>A0A1S3DSB1</accession>
<keyword evidence="6" id="KW-0472">Membrane</keyword>
<dbReference type="PANTHER" id="PTHR24096:SF423">
    <property type="entry name" value="GM05240P"/>
    <property type="match status" value="1"/>
</dbReference>
<dbReference type="InterPro" id="IPR000873">
    <property type="entry name" value="AMP-dep_synth/lig_dom"/>
</dbReference>
<feature type="non-terminal residue" evidence="9">
    <location>
        <position position="104"/>
    </location>
</feature>
<dbReference type="KEGG" id="dci:103523438"/>
<evidence type="ECO:0000259" key="7">
    <source>
        <dbReference type="Pfam" id="PF00501"/>
    </source>
</evidence>
<comment type="cofactor">
    <cofactor evidence="1">
        <name>Mg(2+)</name>
        <dbReference type="ChEBI" id="CHEBI:18420"/>
    </cofactor>
</comment>
<evidence type="ECO:0000256" key="6">
    <source>
        <dbReference type="SAM" id="Phobius"/>
    </source>
</evidence>
<dbReference type="Proteomes" id="UP000079169">
    <property type="component" value="Unplaced"/>
</dbReference>
<dbReference type="AlphaFoldDB" id="A0A1S3DSB1"/>